<feature type="region of interest" description="Disordered" evidence="1">
    <location>
        <begin position="392"/>
        <end position="414"/>
    </location>
</feature>
<feature type="domain" description="DUF7728" evidence="4">
    <location>
        <begin position="45"/>
        <end position="199"/>
    </location>
</feature>
<gene>
    <name evidence="5" type="ORF">PV09_04324</name>
</gene>
<dbReference type="GeneID" id="27312297"/>
<feature type="compositionally biased region" description="Basic residues" evidence="1">
    <location>
        <begin position="279"/>
        <end position="313"/>
    </location>
</feature>
<evidence type="ECO:0000256" key="2">
    <source>
        <dbReference type="SAM" id="Phobius"/>
    </source>
</evidence>
<reference evidence="5 6" key="1">
    <citation type="submission" date="2015-01" db="EMBL/GenBank/DDBJ databases">
        <title>The Genome Sequence of Ochroconis gallopava CBS43764.</title>
        <authorList>
            <consortium name="The Broad Institute Genomics Platform"/>
            <person name="Cuomo C."/>
            <person name="de Hoog S."/>
            <person name="Gorbushina A."/>
            <person name="Stielow B."/>
            <person name="Teixiera M."/>
            <person name="Abouelleil A."/>
            <person name="Chapman S.B."/>
            <person name="Priest M."/>
            <person name="Young S.K."/>
            <person name="Wortman J."/>
            <person name="Nusbaum C."/>
            <person name="Birren B."/>
        </authorList>
    </citation>
    <scope>NUCLEOTIDE SEQUENCE [LARGE SCALE GENOMIC DNA]</scope>
    <source>
        <strain evidence="5 6">CBS 43764</strain>
    </source>
</reference>
<keyword evidence="2" id="KW-0472">Membrane</keyword>
<dbReference type="InterPro" id="IPR056145">
    <property type="entry name" value="DUF7728"/>
</dbReference>
<evidence type="ECO:0000256" key="1">
    <source>
        <dbReference type="SAM" id="MobiDB-lite"/>
    </source>
</evidence>
<feature type="chain" id="PRO_5002254071" description="DUF7728 domain-containing protein" evidence="3">
    <location>
        <begin position="17"/>
        <end position="414"/>
    </location>
</feature>
<organism evidence="5 6">
    <name type="scientific">Verruconis gallopava</name>
    <dbReference type="NCBI Taxonomy" id="253628"/>
    <lineage>
        <taxon>Eukaryota</taxon>
        <taxon>Fungi</taxon>
        <taxon>Dikarya</taxon>
        <taxon>Ascomycota</taxon>
        <taxon>Pezizomycotina</taxon>
        <taxon>Dothideomycetes</taxon>
        <taxon>Pleosporomycetidae</taxon>
        <taxon>Venturiales</taxon>
        <taxon>Sympoventuriaceae</taxon>
        <taxon>Verruconis</taxon>
    </lineage>
</organism>
<sequence>MRATFGLAALSTTAAAIMIPSTISAPDLSTVSATNLKSFGVDPKSQLLKVDCPGCLFAHKDGSNTLTWTKGVENALVLNFSVGEQPETLELNGARFYPPVLTYALLNPVPYVPQVPADMELTEIRSNMDALAKDALRLTSWAFQVGRSQTISESGEEILTIHLQLKALEKQPISVPDLTLTLLKNTDGELMLMKIETQSRKKTAEKECKGWPLLCKWKAILADKFSGFKNMKPHFGAFGKGPCGKAGKGARPDAKHPHKTEHGDNDSPSEWQHHGPPPWKHHGGPQGWKHHGPPGKHGNHGPPHPYHHGHHHMHHGKFGVIMHKVGRIVLTIFVPVLFGITFGMVTYLVGMLIGAIVAAVYMKIRGRNAQYQAVALDEEDCVEGDETPRCSLEKDGFKDEEAVAEAPPQYVEKE</sequence>
<feature type="compositionally biased region" description="Basic and acidic residues" evidence="1">
    <location>
        <begin position="250"/>
        <end position="265"/>
    </location>
</feature>
<dbReference type="InParanoid" id="A0A0D2AZR0"/>
<feature type="region of interest" description="Disordered" evidence="1">
    <location>
        <begin position="242"/>
        <end position="313"/>
    </location>
</feature>
<proteinExistence type="predicted"/>
<feature type="signal peptide" evidence="3">
    <location>
        <begin position="1"/>
        <end position="16"/>
    </location>
</feature>
<dbReference type="EMBL" id="KN847540">
    <property type="protein sequence ID" value="KIW04574.1"/>
    <property type="molecule type" value="Genomic_DNA"/>
</dbReference>
<keyword evidence="2" id="KW-1133">Transmembrane helix</keyword>
<dbReference type="Pfam" id="PF24854">
    <property type="entry name" value="DUF7728"/>
    <property type="match status" value="1"/>
</dbReference>
<dbReference type="PANTHER" id="PTHR40622">
    <property type="match status" value="1"/>
</dbReference>
<protein>
    <recommendedName>
        <fullName evidence="4">DUF7728 domain-containing protein</fullName>
    </recommendedName>
</protein>
<dbReference type="RefSeq" id="XP_016214443.1">
    <property type="nucleotide sequence ID" value="XM_016357651.1"/>
</dbReference>
<feature type="compositionally biased region" description="Basic and acidic residues" evidence="1">
    <location>
        <begin position="392"/>
        <end position="401"/>
    </location>
</feature>
<dbReference type="Proteomes" id="UP000053259">
    <property type="component" value="Unassembled WGS sequence"/>
</dbReference>
<feature type="transmembrane region" description="Helical" evidence="2">
    <location>
        <begin position="328"/>
        <end position="361"/>
    </location>
</feature>
<accession>A0A0D2AZR0</accession>
<evidence type="ECO:0000313" key="5">
    <source>
        <dbReference type="EMBL" id="KIW04574.1"/>
    </source>
</evidence>
<dbReference type="AlphaFoldDB" id="A0A0D2AZR0"/>
<dbReference type="HOGENOM" id="CLU_664306_0_0_1"/>
<dbReference type="PANTHER" id="PTHR40622:SF1">
    <property type="match status" value="1"/>
</dbReference>
<keyword evidence="6" id="KW-1185">Reference proteome</keyword>
<evidence type="ECO:0000259" key="4">
    <source>
        <dbReference type="Pfam" id="PF24854"/>
    </source>
</evidence>
<evidence type="ECO:0000256" key="3">
    <source>
        <dbReference type="SAM" id="SignalP"/>
    </source>
</evidence>
<keyword evidence="3" id="KW-0732">Signal</keyword>
<keyword evidence="2" id="KW-0812">Transmembrane</keyword>
<name>A0A0D2AZR0_9PEZI</name>
<dbReference type="VEuPathDB" id="FungiDB:PV09_04324"/>
<dbReference type="OrthoDB" id="5409353at2759"/>
<evidence type="ECO:0000313" key="6">
    <source>
        <dbReference type="Proteomes" id="UP000053259"/>
    </source>
</evidence>